<reference evidence="2 3" key="1">
    <citation type="submission" date="2020-08" db="EMBL/GenBank/DDBJ databases">
        <title>The completed genome sequence of the pathogenic ascomycete fungus Penicillium digitatum.</title>
        <authorList>
            <person name="Wang M."/>
        </authorList>
    </citation>
    <scope>NUCLEOTIDE SEQUENCE [LARGE SCALE GENOMIC DNA]</scope>
    <source>
        <strain evidence="2 3">PdW03</strain>
    </source>
</reference>
<dbReference type="KEGG" id="pdp:PDIP_22550"/>
<feature type="signal peptide" evidence="1">
    <location>
        <begin position="1"/>
        <end position="17"/>
    </location>
</feature>
<gene>
    <name evidence="2" type="ORF">Pdw03_8926</name>
</gene>
<evidence type="ECO:0000313" key="3">
    <source>
        <dbReference type="Proteomes" id="UP000595662"/>
    </source>
</evidence>
<evidence type="ECO:0000256" key="1">
    <source>
        <dbReference type="SAM" id="SignalP"/>
    </source>
</evidence>
<keyword evidence="1" id="KW-0732">Signal</keyword>
<protein>
    <submittedName>
        <fullName evidence="2">Uncharacterized protein</fullName>
    </submittedName>
</protein>
<dbReference type="RefSeq" id="XP_014537028.1">
    <property type="nucleotide sequence ID" value="XM_014681542.1"/>
</dbReference>
<accession>A0A7T6XPU8</accession>
<name>A0A7T6XPU8_PENDI</name>
<sequence length="79" mass="8198">MRYTLLAPVLWAVTALAVPVPNQNDVIGDLGIAANLGGDKTVGALNLKRDDEGGSDLISDILDEALASLNIDTRSIPVA</sequence>
<evidence type="ECO:0000313" key="2">
    <source>
        <dbReference type="EMBL" id="QQK45025.1"/>
    </source>
</evidence>
<feature type="chain" id="PRO_5031328884" evidence="1">
    <location>
        <begin position="18"/>
        <end position="79"/>
    </location>
</feature>
<dbReference type="GeneID" id="26230577"/>
<dbReference type="VEuPathDB" id="FungiDB:PDIP_22550"/>
<proteinExistence type="predicted"/>
<dbReference type="Proteomes" id="UP000595662">
    <property type="component" value="Chromosome 3"/>
</dbReference>
<dbReference type="AlphaFoldDB" id="A0A7T6XPU8"/>
<organism evidence="2 3">
    <name type="scientific">Penicillium digitatum</name>
    <name type="common">Green mold</name>
    <dbReference type="NCBI Taxonomy" id="36651"/>
    <lineage>
        <taxon>Eukaryota</taxon>
        <taxon>Fungi</taxon>
        <taxon>Dikarya</taxon>
        <taxon>Ascomycota</taxon>
        <taxon>Pezizomycotina</taxon>
        <taxon>Eurotiomycetes</taxon>
        <taxon>Eurotiomycetidae</taxon>
        <taxon>Eurotiales</taxon>
        <taxon>Aspergillaceae</taxon>
        <taxon>Penicillium</taxon>
    </lineage>
</organism>
<dbReference type="EMBL" id="CP060776">
    <property type="protein sequence ID" value="QQK45025.1"/>
    <property type="molecule type" value="Genomic_DNA"/>
</dbReference>